<feature type="signal peptide" evidence="3">
    <location>
        <begin position="1"/>
        <end position="26"/>
    </location>
</feature>
<dbReference type="RefSeq" id="WP_133236590.1">
    <property type="nucleotide sequence ID" value="NZ_SOZE01000049.1"/>
</dbReference>
<sequence>MTKPAYKLILLLASFGMLVIGLNANAQPNISYPGGSKSATVGVPLSPIVPTNTGSAVPAINFGQTSTFSGSGTTSDFNHPIGLVADQSGNIYVADRLNYRIRKITPSGIITTIAGSGVQGSANGTGTAASFGLPNSVAVDAAGNIFVADGFNNMIRKITTAGVVTTFAGSTTAGYVNGTGTAARFNNPFGIAIDGSGNLYVAEAGNHTVRKITTAGVVTTWAGNGTAGFVNGNGSTARFNLPLSVATDSYGRVYVADGNNNAIRMIDASGYVSTLAGSGSAGSANGYMAAATFNHPAGIAVDNAFNVYVGDEVSNKIRRISPDGNVITLSGTGTSGSSNGASTTSSFYYPCGVAVYNGNVYVADYNNNLIRQIAVTGYAITPSLPLGLVFDGATGTISGTATEIRGSANYIVTATNGAGTGSTMLSLISRPGAAPAGAGMSNAINVGTLNLCQPSYSSVKSNVSGNYFGNNYSNTNTGQVSGQPADDIWYKFSVENTSEISLSTCGSPFDTYVHLLDATGALIAENDDNGVLCTGTAGSLKRTLQAGVYYFVVEGFGNATGNITTQLNFNNASNPQDMNFVSSWTPRTEVNNYQSLKNLGTNKDNVNIATIYYDGLGRTIQSVQKQGTPGGLDIVVITAYDETGKESIKYLPYVAPSCLSDGSFKYDAISQQKTFYANPSGGMWNLPGITSNNSPVIPVKIENSSLNRTLEEGAPGDPWQLYSGTIPNSGHTVKSDYTSNLATASSGTNFDVALYNVSIDVNGNRTLSRPSNWTALFPAGQLYVSVEKNEQWVSGKNGTIEEYTDKNGRLILSRQFNYNTVTSTQEVLSTYYVYDDFGNLSYVLTPKMQPDDQVAIPQTTLDELGYQYQYDARQRMIGKKIPGKAWEYILYNKIDQVVANQDGVQRNKLVQEYTFTKYDRSGRTVMTGIGQISGASGTDLRASLKAEINANANLWEAKQNSGSGYTLNAWPTTVTNVLAINYYDNYNFYGLPSAYMVNGSSNLTHGVITATRTSVLNAPATLLTVANMLWDVNYYEPKGKISTSISQHYYGGVFHTGNFDRSDFSYDFSNQLKTSLKTHYIYTIGTSALVISNTYTYDHMGRKLTNTQRIDKPGQTGVPVILTSYEYNALGNLMTKRLHSTNGSAYLQSINVTYNERGWLTRTNSQLFDEQLRYNLPTKGAAALFNGNIAEAEDVINNGASKWVTYQYDDLNRLRSGTSSAGYSETDIRYDKSGNITDLTRAGVSMQYIYANSGKSNRLLSTTGLVTGSFLFDVNGTKYQENTINNGVNKNVTITPNILNLPQVISGTTNAVYTYDAKGRKLRRTSGGEIVDYINGIQYYNNTLDFVTTEEGRAINSTNFNYEYTLQDHLGNNRVTFDTQSGSAVIRGQNYYYPFGLSIQVQLNAANKYLFNGKEYQNGINEYDYGRRFYDPVIARWNGIDNLAEKHSEMSPYTFSANNPFNLIDNDGDDWWYFIKEGKTVYYKDNLKTNLIHALNSQRNWVLFNQLNLSNSFDRNLFKEIINDAIDKNNYEKVKIKKYGYSPSSSNSVDMGGFSKVSEGSIYLNTHRGDNGITNDFYVLGQIVRHEIVHFGSPNKTFKDHAEVYLKAMLTGPNFGKMPLSDQAGLIDSFGNRMFNEAASSDNPNDWEALGLDKLIDEFNKNKFGVKMWRGGPGPNAAGGVGLNYQFNGHGVQEVRYKKLEKTTD</sequence>
<evidence type="ECO:0000256" key="1">
    <source>
        <dbReference type="ARBA" id="ARBA00022737"/>
    </source>
</evidence>
<reference evidence="5 6" key="1">
    <citation type="journal article" date="2017" name="Int. J. Syst. Evol. Microbiol.">
        <title>Mucilaginibacterpsychrotolerans sp. nov., isolated from peatlands.</title>
        <authorList>
            <person name="Deng Y."/>
            <person name="Shen L."/>
            <person name="Xu B."/>
            <person name="Liu Y."/>
            <person name="Gu Z."/>
            <person name="Liu H."/>
            <person name="Zhou Y."/>
        </authorList>
    </citation>
    <scope>NUCLEOTIDE SEQUENCE [LARGE SCALE GENOMIC DNA]</scope>
    <source>
        <strain evidence="5 6">NH7-4</strain>
    </source>
</reference>
<dbReference type="PANTHER" id="PTHR13833">
    <property type="match status" value="1"/>
</dbReference>
<name>A0A4Y8S3T6_9SPHI</name>
<dbReference type="InterPro" id="IPR022385">
    <property type="entry name" value="Rhs_assc_core"/>
</dbReference>
<evidence type="ECO:0000256" key="3">
    <source>
        <dbReference type="SAM" id="SignalP"/>
    </source>
</evidence>
<dbReference type="Gene3D" id="2.120.10.30">
    <property type="entry name" value="TolB, C-terminal domain"/>
    <property type="match status" value="3"/>
</dbReference>
<dbReference type="OrthoDB" id="1191296at2"/>
<dbReference type="PANTHER" id="PTHR13833:SF71">
    <property type="entry name" value="NHL DOMAIN-CONTAINING PROTEIN"/>
    <property type="match status" value="1"/>
</dbReference>
<evidence type="ECO:0000256" key="2">
    <source>
        <dbReference type="PROSITE-ProRule" id="PRU00504"/>
    </source>
</evidence>
<gene>
    <name evidence="5" type="ORF">E2R66_26620</name>
</gene>
<dbReference type="InterPro" id="IPR011042">
    <property type="entry name" value="6-blade_b-propeller_TolB-like"/>
</dbReference>
<dbReference type="Gene3D" id="2.60.120.380">
    <property type="match status" value="1"/>
</dbReference>
<evidence type="ECO:0000313" key="5">
    <source>
        <dbReference type="EMBL" id="TFF33315.1"/>
    </source>
</evidence>
<keyword evidence="3" id="KW-0732">Signal</keyword>
<comment type="caution">
    <text evidence="5">The sequence shown here is derived from an EMBL/GenBank/DDBJ whole genome shotgun (WGS) entry which is preliminary data.</text>
</comment>
<feature type="domain" description="DUF6443" evidence="4">
    <location>
        <begin position="584"/>
        <end position="729"/>
    </location>
</feature>
<organism evidence="5 6">
    <name type="scientific">Mucilaginibacter psychrotolerans</name>
    <dbReference type="NCBI Taxonomy" id="1524096"/>
    <lineage>
        <taxon>Bacteria</taxon>
        <taxon>Pseudomonadati</taxon>
        <taxon>Bacteroidota</taxon>
        <taxon>Sphingobacteriia</taxon>
        <taxon>Sphingobacteriales</taxon>
        <taxon>Sphingobacteriaceae</taxon>
        <taxon>Mucilaginibacter</taxon>
    </lineage>
</organism>
<dbReference type="Proteomes" id="UP000297540">
    <property type="component" value="Unassembled WGS sequence"/>
</dbReference>
<accession>A0A4Y8S3T6</accession>
<dbReference type="EMBL" id="SOZE01000049">
    <property type="protein sequence ID" value="TFF33315.1"/>
    <property type="molecule type" value="Genomic_DNA"/>
</dbReference>
<dbReference type="Pfam" id="PF05345">
    <property type="entry name" value="He_PIG"/>
    <property type="match status" value="1"/>
</dbReference>
<dbReference type="Pfam" id="PF01436">
    <property type="entry name" value="NHL"/>
    <property type="match status" value="2"/>
</dbReference>
<dbReference type="SUPFAM" id="SSF63825">
    <property type="entry name" value="YWTD domain"/>
    <property type="match status" value="1"/>
</dbReference>
<dbReference type="CDD" id="cd14953">
    <property type="entry name" value="NHL_like_1"/>
    <property type="match status" value="1"/>
</dbReference>
<dbReference type="Pfam" id="PF20041">
    <property type="entry name" value="DUF6443"/>
    <property type="match status" value="1"/>
</dbReference>
<evidence type="ECO:0000313" key="6">
    <source>
        <dbReference type="Proteomes" id="UP000297540"/>
    </source>
</evidence>
<proteinExistence type="predicted"/>
<evidence type="ECO:0000259" key="4">
    <source>
        <dbReference type="Pfam" id="PF20041"/>
    </source>
</evidence>
<feature type="chain" id="PRO_5021274569" description="DUF6443 domain-containing protein" evidence="3">
    <location>
        <begin position="27"/>
        <end position="1705"/>
    </location>
</feature>
<protein>
    <recommendedName>
        <fullName evidence="4">DUF6443 domain-containing protein</fullName>
    </recommendedName>
</protein>
<dbReference type="InterPro" id="IPR045619">
    <property type="entry name" value="DUF6443"/>
</dbReference>
<dbReference type="InterPro" id="IPR001258">
    <property type="entry name" value="NHL_repeat"/>
</dbReference>
<keyword evidence="6" id="KW-1185">Reference proteome</keyword>
<dbReference type="PROSITE" id="PS51125">
    <property type="entry name" value="NHL"/>
    <property type="match status" value="1"/>
</dbReference>
<keyword evidence="1" id="KW-0677">Repeat</keyword>
<dbReference type="NCBIfam" id="TIGR03696">
    <property type="entry name" value="Rhs_assc_core"/>
    <property type="match status" value="1"/>
</dbReference>
<dbReference type="Gene3D" id="2.180.10.10">
    <property type="entry name" value="RHS repeat-associated core"/>
    <property type="match status" value="1"/>
</dbReference>
<feature type="repeat" description="NHL" evidence="2">
    <location>
        <begin position="66"/>
        <end position="107"/>
    </location>
</feature>